<dbReference type="RefSeq" id="WP_082473252.1">
    <property type="nucleotide sequence ID" value="NZ_BPQF01000006.1"/>
</dbReference>
<reference evidence="3" key="3">
    <citation type="submission" date="2021-08" db="EMBL/GenBank/DDBJ databases">
        <authorList>
            <person name="Tani A."/>
            <person name="Ola A."/>
            <person name="Ogura Y."/>
            <person name="Katsura K."/>
            <person name="Hayashi T."/>
        </authorList>
    </citation>
    <scope>NUCLEOTIDE SEQUENCE</scope>
    <source>
        <strain evidence="3">DSM 21893</strain>
    </source>
</reference>
<keyword evidence="4" id="KW-1185">Reference proteome</keyword>
<dbReference type="InterPro" id="IPR007712">
    <property type="entry name" value="RelE/ParE_toxin"/>
</dbReference>
<evidence type="ECO:0008006" key="5">
    <source>
        <dbReference type="Google" id="ProtNLM"/>
    </source>
</evidence>
<dbReference type="PANTHER" id="PTHR38813">
    <property type="match status" value="1"/>
</dbReference>
<keyword evidence="1" id="KW-1277">Toxin-antitoxin system</keyword>
<protein>
    <recommendedName>
        <fullName evidence="5">Cytotoxic translational repressor of toxin-antitoxin stability system</fullName>
    </recommendedName>
</protein>
<dbReference type="Gene3D" id="3.30.2310.20">
    <property type="entry name" value="RelE-like"/>
    <property type="match status" value="1"/>
</dbReference>
<proteinExistence type="predicted"/>
<evidence type="ECO:0000313" key="3">
    <source>
        <dbReference type="EMBL" id="GJD38488.1"/>
    </source>
</evidence>
<reference evidence="2" key="2">
    <citation type="submission" date="2019-12" db="EMBL/GenBank/DDBJ databases">
        <authorList>
            <person name="Cremers G."/>
        </authorList>
    </citation>
    <scope>NUCLEOTIDE SEQUENCE</scope>
    <source>
        <strain evidence="2">Mbul2</strain>
    </source>
</reference>
<dbReference type="EMBL" id="BPQF01000006">
    <property type="protein sequence ID" value="GJD38488.1"/>
    <property type="molecule type" value="Genomic_DNA"/>
</dbReference>
<dbReference type="Proteomes" id="UP001055307">
    <property type="component" value="Unassembled WGS sequence"/>
</dbReference>
<gene>
    <name evidence="2" type="ORF">MBLL_03162</name>
    <name evidence="3" type="ORF">OICFNHDK_0933</name>
</gene>
<reference evidence="3" key="1">
    <citation type="journal article" date="2016" name="Front. Microbiol.">
        <title>Genome Sequence of the Piezophilic, Mesophilic Sulfate-Reducing Bacterium Desulfovibrio indicus J2T.</title>
        <authorList>
            <person name="Cao J."/>
            <person name="Maignien L."/>
            <person name="Shao Z."/>
            <person name="Alain K."/>
            <person name="Jebbar M."/>
        </authorList>
    </citation>
    <scope>NUCLEOTIDE SEQUENCE</scope>
    <source>
        <strain evidence="3">DSM 21893</strain>
    </source>
</reference>
<dbReference type="InterPro" id="IPR052747">
    <property type="entry name" value="TA_system_RelE_toxin"/>
</dbReference>
<dbReference type="AlphaFoldDB" id="A0A679JZY1"/>
<dbReference type="SUPFAM" id="SSF143011">
    <property type="entry name" value="RelE-like"/>
    <property type="match status" value="1"/>
</dbReference>
<dbReference type="InterPro" id="IPR035093">
    <property type="entry name" value="RelE/ParE_toxin_dom_sf"/>
</dbReference>
<name>A0A679JZY1_9HYPH</name>
<evidence type="ECO:0000313" key="4">
    <source>
        <dbReference type="Proteomes" id="UP001055307"/>
    </source>
</evidence>
<dbReference type="EMBL" id="LR743511">
    <property type="protein sequence ID" value="CAA2144044.1"/>
    <property type="molecule type" value="Genomic_DNA"/>
</dbReference>
<accession>A0A679JZY1</accession>
<dbReference type="Pfam" id="PF05016">
    <property type="entry name" value="ParE_toxin"/>
    <property type="match status" value="1"/>
</dbReference>
<evidence type="ECO:0000313" key="2">
    <source>
        <dbReference type="EMBL" id="CAA2144044.1"/>
    </source>
</evidence>
<sequence>MGRTIVYTRPAARALARMPANTEAQIREKLRTLADDPAALSNNIKALKGAEGFRLRIGDWRVIFTIEPDRVIVHAVGPRGSIYG</sequence>
<organism evidence="2">
    <name type="scientific">Methylobacterium bullatum</name>
    <dbReference type="NCBI Taxonomy" id="570505"/>
    <lineage>
        <taxon>Bacteria</taxon>
        <taxon>Pseudomonadati</taxon>
        <taxon>Pseudomonadota</taxon>
        <taxon>Alphaproteobacteria</taxon>
        <taxon>Hyphomicrobiales</taxon>
        <taxon>Methylobacteriaceae</taxon>
        <taxon>Methylobacterium</taxon>
    </lineage>
</organism>
<dbReference type="PANTHER" id="PTHR38813:SF1">
    <property type="entry name" value="TOXIN RELE1-RELATED"/>
    <property type="match status" value="1"/>
</dbReference>
<evidence type="ECO:0000256" key="1">
    <source>
        <dbReference type="ARBA" id="ARBA00022649"/>
    </source>
</evidence>